<proteinExistence type="predicted"/>
<dbReference type="EMBL" id="UINC01017463">
    <property type="protein sequence ID" value="SVA72430.1"/>
    <property type="molecule type" value="Genomic_DNA"/>
</dbReference>
<dbReference type="PANTHER" id="PTHR43747:SF1">
    <property type="entry name" value="SLR1998 PROTEIN"/>
    <property type="match status" value="1"/>
</dbReference>
<dbReference type="Gene3D" id="3.50.50.60">
    <property type="entry name" value="FAD/NAD(P)-binding domain"/>
    <property type="match status" value="1"/>
</dbReference>
<protein>
    <recommendedName>
        <fullName evidence="2">FAD-binding domain-containing protein</fullName>
    </recommendedName>
</protein>
<dbReference type="SUPFAM" id="SSF51905">
    <property type="entry name" value="FAD/NAD(P)-binding domain"/>
    <property type="match status" value="1"/>
</dbReference>
<sequence length="412" mass="45448">MNCELDSDVVVIGGGPAGAALATFLTRLGHQCCLFEQAHFPRYHIGESLIPNTYTFFEKLGILPQLKKSDFPRKHSVRFVSPKGVETTPFYFSERIQGESAVTWQVERGAFDQIMLNHAQCNGVIVKRGTRVERVLFEGDRANGLMVKQNGGGCFKARASVVVDASGRTTLLGNQLGLKRPVPCLEKSSVWGYYKHGARLPGIDAGETTIFRTHKGGWFWYIPLPDDIVSVGLVDETNAIFGDLRDPKQRLLNEVRQCRPLVDRLQEAVLTEPVRGLKNLAYYNTHTCGPGWIMVGDARAFLDPIYSSGLFLALGSAEAAAQCIHEALEGDDVSAVRLGKFESALGDGVDTIHHLIKAFYDPTFSFGEFARRFPEQKTALVDCLIGDVIKDMSGFRQALGKMIPSPPSLQRL</sequence>
<name>A0A381Y6B9_9ZZZZ</name>
<reference evidence="1" key="1">
    <citation type="submission" date="2018-05" db="EMBL/GenBank/DDBJ databases">
        <authorList>
            <person name="Lanie J.A."/>
            <person name="Ng W.-L."/>
            <person name="Kazmierczak K.M."/>
            <person name="Andrzejewski T.M."/>
            <person name="Davidsen T.M."/>
            <person name="Wayne K.J."/>
            <person name="Tettelin H."/>
            <person name="Glass J.I."/>
            <person name="Rusch D."/>
            <person name="Podicherti R."/>
            <person name="Tsui H.-C.T."/>
            <person name="Winkler M.E."/>
        </authorList>
    </citation>
    <scope>NUCLEOTIDE SEQUENCE</scope>
</reference>
<evidence type="ECO:0000313" key="1">
    <source>
        <dbReference type="EMBL" id="SVA72430.1"/>
    </source>
</evidence>
<organism evidence="1">
    <name type="scientific">marine metagenome</name>
    <dbReference type="NCBI Taxonomy" id="408172"/>
    <lineage>
        <taxon>unclassified sequences</taxon>
        <taxon>metagenomes</taxon>
        <taxon>ecological metagenomes</taxon>
    </lineage>
</organism>
<evidence type="ECO:0008006" key="2">
    <source>
        <dbReference type="Google" id="ProtNLM"/>
    </source>
</evidence>
<dbReference type="InterPro" id="IPR006905">
    <property type="entry name" value="Flavin_halogenase"/>
</dbReference>
<accession>A0A381Y6B9</accession>
<dbReference type="InterPro" id="IPR050816">
    <property type="entry name" value="Flavin-dep_Halogenase_NPB"/>
</dbReference>
<dbReference type="GO" id="GO:0004497">
    <property type="term" value="F:monooxygenase activity"/>
    <property type="evidence" value="ECO:0007669"/>
    <property type="project" value="InterPro"/>
</dbReference>
<gene>
    <name evidence="1" type="ORF">METZ01_LOCUS125284</name>
</gene>
<dbReference type="InterPro" id="IPR036188">
    <property type="entry name" value="FAD/NAD-bd_sf"/>
</dbReference>
<dbReference type="AlphaFoldDB" id="A0A381Y6B9"/>
<dbReference type="PANTHER" id="PTHR43747">
    <property type="entry name" value="FAD-BINDING PROTEIN"/>
    <property type="match status" value="1"/>
</dbReference>
<dbReference type="Pfam" id="PF04820">
    <property type="entry name" value="Trp_halogenase"/>
    <property type="match status" value="2"/>
</dbReference>